<dbReference type="AlphaFoldDB" id="A0A6J7CXP4"/>
<sequence length="253" mass="28074">MRIHDVVVVPRGRRLAAEVKFSEGKNRVLHRAINLVSIDIEVRGKPVILAELFELRKRIRHESRVNDANVCGSFGVGAKGSRFRRRRRVVDNFVDLVQTEAGTRSINVALDVLGFQGPCAGVNLESLHNPRVNATDDYRGNDEHRPAEDGKTPSSDERGHDKEQSNDHGNTRENLVAGDRCGGLRESRSRGEEALRGRHQSVVLVNPQVCGLHQHVQCAKNGNLGAKRLRDNDLTGRRNADTAVDETSCRACE</sequence>
<accession>A0A6J7CXP4</accession>
<gene>
    <name evidence="2" type="ORF">UFOPK3364_00178</name>
</gene>
<reference evidence="2" key="1">
    <citation type="submission" date="2020-05" db="EMBL/GenBank/DDBJ databases">
        <authorList>
            <person name="Chiriac C."/>
            <person name="Salcher M."/>
            <person name="Ghai R."/>
            <person name="Kavagutti S V."/>
        </authorList>
    </citation>
    <scope>NUCLEOTIDE SEQUENCE</scope>
</reference>
<evidence type="ECO:0000313" key="2">
    <source>
        <dbReference type="EMBL" id="CAB4859703.1"/>
    </source>
</evidence>
<protein>
    <submittedName>
        <fullName evidence="2">Unannotated protein</fullName>
    </submittedName>
</protein>
<feature type="compositionally biased region" description="Basic and acidic residues" evidence="1">
    <location>
        <begin position="182"/>
        <end position="196"/>
    </location>
</feature>
<dbReference type="EMBL" id="CAFBLO010000008">
    <property type="protein sequence ID" value="CAB4859703.1"/>
    <property type="molecule type" value="Genomic_DNA"/>
</dbReference>
<feature type="region of interest" description="Disordered" evidence="1">
    <location>
        <begin position="131"/>
        <end position="196"/>
    </location>
</feature>
<proteinExistence type="predicted"/>
<feature type="compositionally biased region" description="Basic and acidic residues" evidence="1">
    <location>
        <begin position="134"/>
        <end position="171"/>
    </location>
</feature>
<evidence type="ECO:0000256" key="1">
    <source>
        <dbReference type="SAM" id="MobiDB-lite"/>
    </source>
</evidence>
<name>A0A6J7CXP4_9ZZZZ</name>
<organism evidence="2">
    <name type="scientific">freshwater metagenome</name>
    <dbReference type="NCBI Taxonomy" id="449393"/>
    <lineage>
        <taxon>unclassified sequences</taxon>
        <taxon>metagenomes</taxon>
        <taxon>ecological metagenomes</taxon>
    </lineage>
</organism>